<evidence type="ECO:0000313" key="4">
    <source>
        <dbReference type="Proteomes" id="UP000252415"/>
    </source>
</evidence>
<dbReference type="RefSeq" id="WP_114379923.1">
    <property type="nucleotide sequence ID" value="NZ_QPJD01000005.1"/>
</dbReference>
<feature type="domain" description="Amidohydrolase-related" evidence="2">
    <location>
        <begin position="3"/>
        <end position="275"/>
    </location>
</feature>
<accession>A0A368W4B5</accession>
<gene>
    <name evidence="3" type="ORF">DFP97_105176</name>
</gene>
<dbReference type="Pfam" id="PF04909">
    <property type="entry name" value="Amidohydro_2"/>
    <property type="match status" value="1"/>
</dbReference>
<reference evidence="3 4" key="1">
    <citation type="submission" date="2018-07" db="EMBL/GenBank/DDBJ databases">
        <title>Genomic Encyclopedia of Type Strains, Phase III (KMG-III): the genomes of soil and plant-associated and newly described type strains.</title>
        <authorList>
            <person name="Whitman W."/>
        </authorList>
    </citation>
    <scope>NUCLEOTIDE SEQUENCE [LARGE SCALE GENOMIC DNA]</scope>
    <source>
        <strain evidence="3 4">CECT 7506</strain>
    </source>
</reference>
<organism evidence="3 4">
    <name type="scientific">Paenibacillus prosopidis</name>
    <dbReference type="NCBI Taxonomy" id="630520"/>
    <lineage>
        <taxon>Bacteria</taxon>
        <taxon>Bacillati</taxon>
        <taxon>Bacillota</taxon>
        <taxon>Bacilli</taxon>
        <taxon>Bacillales</taxon>
        <taxon>Paenibacillaceae</taxon>
        <taxon>Paenibacillus</taxon>
    </lineage>
</organism>
<sequence>MRVDAHQHYWSIERGDYGWITPDIPVLHRDFLPEDLEPYIKKYKLDGTIVVQAAATLAETDYLLALSETSDTILGVVAWLDLADPEYVSHYKRFAEHPKFVGFRVMIQEMPDANVVLEPGFVEALTFFAEQGVPVDLLVVSHQLGPVVELLDRVPNLRAVIDHIAKPRIRDGVMEPWKSQMSQIASHPNLYCKLSGMVTEADHNSWKPSDFTGYIRHALDVFGPDRVMFGSDWPVCLLAASYDEVVDVLQEAIPDSWTEDNRQRLFGLNAKEFYKI</sequence>
<comment type="caution">
    <text evidence="3">The sequence shown here is derived from an EMBL/GenBank/DDBJ whole genome shotgun (WGS) entry which is preliminary data.</text>
</comment>
<dbReference type="InterPro" id="IPR052350">
    <property type="entry name" value="Metallo-dep_Lactonases"/>
</dbReference>
<dbReference type="Proteomes" id="UP000252415">
    <property type="component" value="Unassembled WGS sequence"/>
</dbReference>
<dbReference type="EMBL" id="QPJD01000005">
    <property type="protein sequence ID" value="RCW48991.1"/>
    <property type="molecule type" value="Genomic_DNA"/>
</dbReference>
<dbReference type="InterPro" id="IPR006680">
    <property type="entry name" value="Amidohydro-rel"/>
</dbReference>
<dbReference type="GO" id="GO:0016787">
    <property type="term" value="F:hydrolase activity"/>
    <property type="evidence" value="ECO:0007669"/>
    <property type="project" value="InterPro"/>
</dbReference>
<dbReference type="InterPro" id="IPR032466">
    <property type="entry name" value="Metal_Hydrolase"/>
</dbReference>
<dbReference type="OrthoDB" id="5450317at2"/>
<comment type="similarity">
    <text evidence="1">Belongs to the metallo-dependent hydrolases superfamily.</text>
</comment>
<name>A0A368W4B5_9BACL</name>
<dbReference type="AlphaFoldDB" id="A0A368W4B5"/>
<dbReference type="PANTHER" id="PTHR43569:SF2">
    <property type="entry name" value="AMIDOHYDROLASE-RELATED DOMAIN-CONTAINING PROTEIN"/>
    <property type="match status" value="1"/>
</dbReference>
<protein>
    <submittedName>
        <fullName evidence="3">L-fuconolactonase</fullName>
    </submittedName>
</protein>
<proteinExistence type="inferred from homology"/>
<evidence type="ECO:0000313" key="3">
    <source>
        <dbReference type="EMBL" id="RCW48991.1"/>
    </source>
</evidence>
<dbReference type="Gene3D" id="3.20.20.140">
    <property type="entry name" value="Metal-dependent hydrolases"/>
    <property type="match status" value="1"/>
</dbReference>
<dbReference type="PANTHER" id="PTHR43569">
    <property type="entry name" value="AMIDOHYDROLASE"/>
    <property type="match status" value="1"/>
</dbReference>
<evidence type="ECO:0000259" key="2">
    <source>
        <dbReference type="Pfam" id="PF04909"/>
    </source>
</evidence>
<evidence type="ECO:0000256" key="1">
    <source>
        <dbReference type="ARBA" id="ARBA00038310"/>
    </source>
</evidence>
<keyword evidence="4" id="KW-1185">Reference proteome</keyword>
<dbReference type="SUPFAM" id="SSF51556">
    <property type="entry name" value="Metallo-dependent hydrolases"/>
    <property type="match status" value="1"/>
</dbReference>